<dbReference type="PROSITE" id="PS51543">
    <property type="entry name" value="FYRC"/>
    <property type="match status" value="1"/>
</dbReference>
<organism evidence="3 4">
    <name type="scientific">Clytia hemisphaerica</name>
    <dbReference type="NCBI Taxonomy" id="252671"/>
    <lineage>
        <taxon>Eukaryota</taxon>
        <taxon>Metazoa</taxon>
        <taxon>Cnidaria</taxon>
        <taxon>Hydrozoa</taxon>
        <taxon>Hydroidolina</taxon>
        <taxon>Leptothecata</taxon>
        <taxon>Obeliida</taxon>
        <taxon>Clytiidae</taxon>
        <taxon>Clytia</taxon>
    </lineage>
</organism>
<sequence>MMKILSDKAGFHSERYLWPVGFCSTRLYPSMVDPDRKILYFCYIKDGGNEPLFEIIAEDQPDQPISASTATACHCIVLKRLNKARGKETTNTGSGPEFFGFSHPTIQYLIQCLTGADQCEKYVRSAFEFSPITATSTSSNMIREGNLPNMKAFDRTNLELPNIQSI</sequence>
<dbReference type="PANTHER" id="PTHR22715:SF0">
    <property type="entry name" value="TRANSFORMING GROWTH FACTOR BETA REGULATOR 1"/>
    <property type="match status" value="1"/>
</dbReference>
<dbReference type="PROSITE" id="PS51542">
    <property type="entry name" value="FYRN"/>
    <property type="match status" value="1"/>
</dbReference>
<keyword evidence="4" id="KW-1185">Reference proteome</keyword>
<dbReference type="Pfam" id="PF05965">
    <property type="entry name" value="FYRC"/>
    <property type="match status" value="1"/>
</dbReference>
<keyword evidence="2" id="KW-0539">Nucleus</keyword>
<dbReference type="Gene3D" id="3.30.160.360">
    <property type="match status" value="1"/>
</dbReference>
<accession>A0A7M5UYG0</accession>
<proteinExistence type="predicted"/>
<name>A0A7M5UYG0_9CNID</name>
<dbReference type="GO" id="GO:0005634">
    <property type="term" value="C:nucleus"/>
    <property type="evidence" value="ECO:0007669"/>
    <property type="project" value="UniProtKB-SubCell"/>
</dbReference>
<dbReference type="InterPro" id="IPR003889">
    <property type="entry name" value="FYrich_C"/>
</dbReference>
<protein>
    <submittedName>
        <fullName evidence="3">Uncharacterized protein</fullName>
    </submittedName>
</protein>
<reference evidence="3" key="1">
    <citation type="submission" date="2021-01" db="UniProtKB">
        <authorList>
            <consortium name="EnsemblMetazoa"/>
        </authorList>
    </citation>
    <scope>IDENTIFICATION</scope>
</reference>
<comment type="subcellular location">
    <subcellularLocation>
        <location evidence="1">Nucleus</location>
    </subcellularLocation>
</comment>
<evidence type="ECO:0000256" key="2">
    <source>
        <dbReference type="ARBA" id="ARBA00023242"/>
    </source>
</evidence>
<dbReference type="SMART" id="SM00541">
    <property type="entry name" value="FYRN"/>
    <property type="match status" value="1"/>
</dbReference>
<dbReference type="OrthoDB" id="448280at2759"/>
<dbReference type="AlphaFoldDB" id="A0A7M5UYG0"/>
<evidence type="ECO:0000313" key="4">
    <source>
        <dbReference type="Proteomes" id="UP000594262"/>
    </source>
</evidence>
<evidence type="ECO:0000256" key="1">
    <source>
        <dbReference type="ARBA" id="ARBA00004123"/>
    </source>
</evidence>
<dbReference type="Proteomes" id="UP000594262">
    <property type="component" value="Unplaced"/>
</dbReference>
<dbReference type="PANTHER" id="PTHR22715">
    <property type="entry name" value="TRANSFORMING GROWTH FACTOR BETA REGULATED GENE 1"/>
    <property type="match status" value="1"/>
</dbReference>
<dbReference type="InterPro" id="IPR040092">
    <property type="entry name" value="TBRG1"/>
</dbReference>
<dbReference type="Pfam" id="PF05964">
    <property type="entry name" value="FYRN"/>
    <property type="match status" value="1"/>
</dbReference>
<dbReference type="SMART" id="SM00542">
    <property type="entry name" value="FYRC"/>
    <property type="match status" value="1"/>
</dbReference>
<dbReference type="InterPro" id="IPR003888">
    <property type="entry name" value="FYrich_N"/>
</dbReference>
<evidence type="ECO:0000313" key="3">
    <source>
        <dbReference type="EnsemblMetazoa" id="CLYHEMP000511.1"/>
    </source>
</evidence>
<dbReference type="GO" id="GO:0051726">
    <property type="term" value="P:regulation of cell cycle"/>
    <property type="evidence" value="ECO:0007669"/>
    <property type="project" value="TreeGrafter"/>
</dbReference>
<dbReference type="EnsemblMetazoa" id="CLYHEMT000511.1">
    <property type="protein sequence ID" value="CLYHEMP000511.1"/>
    <property type="gene ID" value="CLYHEMG000511"/>
</dbReference>